<dbReference type="InterPro" id="IPR012108">
    <property type="entry name" value="ADP-ribosylarg_hydro"/>
</dbReference>
<evidence type="ECO:0000256" key="3">
    <source>
        <dbReference type="ARBA" id="ARBA00049582"/>
    </source>
</evidence>
<dbReference type="PIRSF" id="PIRSF016939">
    <property type="entry name" value="ADP_ribslarg_hdr"/>
    <property type="match status" value="1"/>
</dbReference>
<dbReference type="AlphaFoldDB" id="A0A6S7J077"/>
<dbReference type="EMBL" id="CACRXK020012558">
    <property type="protein sequence ID" value="CAB4023557.1"/>
    <property type="molecule type" value="Genomic_DNA"/>
</dbReference>
<evidence type="ECO:0000256" key="5">
    <source>
        <dbReference type="ARBA" id="ARBA00049773"/>
    </source>
</evidence>
<comment type="similarity">
    <text evidence="1">Belongs to the ADP-ribosylglycohydrolase family.</text>
</comment>
<evidence type="ECO:0000256" key="2">
    <source>
        <dbReference type="ARBA" id="ARBA00022801"/>
    </source>
</evidence>
<sequence length="361" mass="39832">MAAEETDLAEKYKAVMVLSGVGDALGYKNGSWEFCHSGEAIHQELQQLGGLEKVDVDGWRVSDDTVLHIATAEALVSDWSTTEQLFCTMAAKYKKACAEDMWERAPGQTTTGACFKLKPLRPQGYVIPFNPRGGGCGAAMRAMCIGLMFPHDDQIEMLIEVAVESGRMTHNHPTGYLGSVATALLTAYCIQRKPVERWGAMLIITLPKVWAYIAKVNRDVEENKNAWDYFTSKWKAYLKLRGITDGMSQPKFPKKYGIPERDAYYKSVSYAGWGGASGHDAPLIAYDALLRAGESWYELCSGSMFHGGDSDSTGVMAAAWWGGLYGMKGVPPCNYNKLEYREKLEKLADALLKAAKSQRGK</sequence>
<dbReference type="GO" id="GO:0051725">
    <property type="term" value="P:protein de-ADP-ribosylation"/>
    <property type="evidence" value="ECO:0007669"/>
    <property type="project" value="InterPro"/>
</dbReference>
<reference evidence="9" key="1">
    <citation type="submission" date="2020-04" db="EMBL/GenBank/DDBJ databases">
        <authorList>
            <person name="Alioto T."/>
            <person name="Alioto T."/>
            <person name="Gomez Garrido J."/>
        </authorList>
    </citation>
    <scope>NUCLEOTIDE SEQUENCE</scope>
    <source>
        <strain evidence="9">A484AB</strain>
    </source>
</reference>
<feature type="binding site" evidence="8">
    <location>
        <position position="63"/>
    </location>
    <ligand>
        <name>Mg(2+)</name>
        <dbReference type="ChEBI" id="CHEBI:18420"/>
        <label>1</label>
    </ligand>
</feature>
<keyword evidence="8" id="KW-0479">Metal-binding</keyword>
<dbReference type="InterPro" id="IPR050792">
    <property type="entry name" value="ADP-ribosylglycohydrolase"/>
</dbReference>
<evidence type="ECO:0000256" key="7">
    <source>
        <dbReference type="ARBA" id="ARBA00049810"/>
    </source>
</evidence>
<feature type="binding site" evidence="8">
    <location>
        <position position="311"/>
    </location>
    <ligand>
        <name>Mg(2+)</name>
        <dbReference type="ChEBI" id="CHEBI:18420"/>
        <label>1</label>
    </ligand>
</feature>
<dbReference type="FunFam" id="1.10.4080.10:FF:000002">
    <property type="entry name" value="ADP-ribosylarginine hydrolase isoform X1"/>
    <property type="match status" value="1"/>
</dbReference>
<dbReference type="Gene3D" id="1.10.4080.10">
    <property type="entry name" value="ADP-ribosylation/Crystallin J1"/>
    <property type="match status" value="1"/>
</dbReference>
<gene>
    <name evidence="9" type="ORF">PACLA_8A056779</name>
</gene>
<comment type="cofactor">
    <cofactor evidence="8">
        <name>Mg(2+)</name>
        <dbReference type="ChEBI" id="CHEBI:18420"/>
    </cofactor>
    <text evidence="8">Binds 2 magnesium ions per subunit.</text>
</comment>
<name>A0A6S7J077_PARCT</name>
<comment type="function">
    <text evidence="3">Specifically acts as an arginine mono-ADP-ribosylhydrolase by mediating the removal of mono-ADP-ribose attached to arginine residues on proteins.</text>
</comment>
<feature type="binding site" evidence="8">
    <location>
        <position position="64"/>
    </location>
    <ligand>
        <name>Mg(2+)</name>
        <dbReference type="ChEBI" id="CHEBI:18420"/>
        <label>1</label>
    </ligand>
</feature>
<evidence type="ECO:0000313" key="10">
    <source>
        <dbReference type="Proteomes" id="UP001152795"/>
    </source>
</evidence>
<dbReference type="GO" id="GO:0003875">
    <property type="term" value="F:ADP-ribosylarginine hydrolase activity"/>
    <property type="evidence" value="ECO:0007669"/>
    <property type="project" value="UniProtKB-EC"/>
</dbReference>
<feature type="binding site" evidence="8">
    <location>
        <position position="312"/>
    </location>
    <ligand>
        <name>Mg(2+)</name>
        <dbReference type="ChEBI" id="CHEBI:18420"/>
        <label>1</label>
    </ligand>
</feature>
<keyword evidence="10" id="KW-1185">Reference proteome</keyword>
<evidence type="ECO:0000313" key="9">
    <source>
        <dbReference type="EMBL" id="CAB4023557.1"/>
    </source>
</evidence>
<evidence type="ECO:0000256" key="4">
    <source>
        <dbReference type="ARBA" id="ARBA00049725"/>
    </source>
</evidence>
<feature type="binding site" evidence="8">
    <location>
        <position position="309"/>
    </location>
    <ligand>
        <name>Mg(2+)</name>
        <dbReference type="ChEBI" id="CHEBI:18420"/>
        <label>1</label>
    </ligand>
</feature>
<keyword evidence="8" id="KW-0460">Magnesium</keyword>
<dbReference type="PANTHER" id="PTHR16222:SF26">
    <property type="entry name" value="ADP-RIBOSYLHYDROLASE ARH1"/>
    <property type="match status" value="1"/>
</dbReference>
<dbReference type="InterPro" id="IPR036705">
    <property type="entry name" value="Ribosyl_crysJ1_sf"/>
</dbReference>
<keyword evidence="2 9" id="KW-0378">Hydrolase</keyword>
<comment type="caution">
    <text evidence="9">The sequence shown here is derived from an EMBL/GenBank/DDBJ whole genome shotgun (WGS) entry which is preliminary data.</text>
</comment>
<evidence type="ECO:0000256" key="6">
    <source>
        <dbReference type="ARBA" id="ARBA00049798"/>
    </source>
</evidence>
<dbReference type="EC" id="3.2.2.19" evidence="4"/>
<protein>
    <recommendedName>
        <fullName evidence="5">ADP-ribosylhydrolase ARH1</fullName>
        <ecNumber evidence="4">3.2.2.19</ecNumber>
    </recommendedName>
    <alternativeName>
        <fullName evidence="6">ADP-ribose-L-arginine cleaving enzyme</fullName>
    </alternativeName>
    <alternativeName>
        <fullName evidence="7">[Protein ADP-ribosylarginine] hydrolase</fullName>
    </alternativeName>
</protein>
<dbReference type="PANTHER" id="PTHR16222">
    <property type="entry name" value="ADP-RIBOSYLGLYCOHYDROLASE"/>
    <property type="match status" value="1"/>
</dbReference>
<dbReference type="SUPFAM" id="SSF101478">
    <property type="entry name" value="ADP-ribosylglycohydrolase"/>
    <property type="match status" value="1"/>
</dbReference>
<evidence type="ECO:0000256" key="1">
    <source>
        <dbReference type="ARBA" id="ARBA00010702"/>
    </source>
</evidence>
<dbReference type="GO" id="GO:0000287">
    <property type="term" value="F:magnesium ion binding"/>
    <property type="evidence" value="ECO:0007669"/>
    <property type="project" value="InterPro"/>
</dbReference>
<proteinExistence type="inferred from homology"/>
<dbReference type="InterPro" id="IPR005502">
    <property type="entry name" value="Ribosyl_crysJ1"/>
</dbReference>
<dbReference type="OrthoDB" id="5984205at2759"/>
<organism evidence="9 10">
    <name type="scientific">Paramuricea clavata</name>
    <name type="common">Red gorgonian</name>
    <name type="synonym">Violescent sea-whip</name>
    <dbReference type="NCBI Taxonomy" id="317549"/>
    <lineage>
        <taxon>Eukaryota</taxon>
        <taxon>Metazoa</taxon>
        <taxon>Cnidaria</taxon>
        <taxon>Anthozoa</taxon>
        <taxon>Octocorallia</taxon>
        <taxon>Malacalcyonacea</taxon>
        <taxon>Plexauridae</taxon>
        <taxon>Paramuricea</taxon>
    </lineage>
</organism>
<accession>A0A6S7J077</accession>
<dbReference type="Proteomes" id="UP001152795">
    <property type="component" value="Unassembled WGS sequence"/>
</dbReference>
<feature type="binding site" evidence="8">
    <location>
        <position position="62"/>
    </location>
    <ligand>
        <name>Mg(2+)</name>
        <dbReference type="ChEBI" id="CHEBI:18420"/>
        <label>1</label>
    </ligand>
</feature>
<dbReference type="Pfam" id="PF03747">
    <property type="entry name" value="ADP_ribosyl_GH"/>
    <property type="match status" value="1"/>
</dbReference>
<evidence type="ECO:0000256" key="8">
    <source>
        <dbReference type="PIRSR" id="PIRSR605502-1"/>
    </source>
</evidence>